<protein>
    <recommendedName>
        <fullName evidence="1">DeoxyPurine in DNA protein A domain-containing protein</fullName>
    </recommendedName>
</protein>
<dbReference type="InterPro" id="IPR055645">
    <property type="entry name" value="DpdA"/>
</dbReference>
<dbReference type="SUPFAM" id="SSF51713">
    <property type="entry name" value="tRNA-guanine transglycosylase"/>
    <property type="match status" value="1"/>
</dbReference>
<gene>
    <name evidence="2" type="ORF">S01H4_26016</name>
</gene>
<organism evidence="2">
    <name type="scientific">marine sediment metagenome</name>
    <dbReference type="NCBI Taxonomy" id="412755"/>
    <lineage>
        <taxon>unclassified sequences</taxon>
        <taxon>metagenomes</taxon>
        <taxon>ecological metagenomes</taxon>
    </lineage>
</organism>
<sequence length="212" mass="24303">KFYLGTHMPNFVELVNIPWFVSVTRVIDRKTRLSGDWMLDSGGFTQIQKYGKYNISEEKYLDVISIQNPGIAFCQDWMCEPVMLKKTGLTVKDHQEKTLESYLSLSRKSSSIRPVLQGWNKSDYVYHLQKYKKAGVNTNQLFGVGTICSRNGNPTAIREILKGILYEEPKLRLHGFGVKTDSLVACQDLLERADSMAWCYTAWKMEKLCQVG</sequence>
<dbReference type="InterPro" id="IPR036511">
    <property type="entry name" value="TGT-like_sf"/>
</dbReference>
<evidence type="ECO:0000259" key="1">
    <source>
        <dbReference type="Pfam" id="PF23859"/>
    </source>
</evidence>
<proteinExistence type="predicted"/>
<comment type="caution">
    <text evidence="2">The sequence shown here is derived from an EMBL/GenBank/DDBJ whole genome shotgun (WGS) entry which is preliminary data.</text>
</comment>
<feature type="domain" description="DeoxyPurine in DNA protein A" evidence="1">
    <location>
        <begin position="2"/>
        <end position="207"/>
    </location>
</feature>
<dbReference type="Gene3D" id="3.20.20.105">
    <property type="entry name" value="Queuine tRNA-ribosyltransferase-like"/>
    <property type="match status" value="1"/>
</dbReference>
<reference evidence="2" key="1">
    <citation type="journal article" date="2014" name="Front. Microbiol.">
        <title>High frequency of phylogenetically diverse reductive dehalogenase-homologous genes in deep subseafloor sedimentary metagenomes.</title>
        <authorList>
            <person name="Kawai M."/>
            <person name="Futagami T."/>
            <person name="Toyoda A."/>
            <person name="Takaki Y."/>
            <person name="Nishi S."/>
            <person name="Hori S."/>
            <person name="Arai W."/>
            <person name="Tsubouchi T."/>
            <person name="Morono Y."/>
            <person name="Uchiyama I."/>
            <person name="Ito T."/>
            <person name="Fujiyama A."/>
            <person name="Inagaki F."/>
            <person name="Takami H."/>
        </authorList>
    </citation>
    <scope>NUCLEOTIDE SEQUENCE</scope>
    <source>
        <strain evidence="2">Expedition CK06-06</strain>
    </source>
</reference>
<dbReference type="EMBL" id="BART01012471">
    <property type="protein sequence ID" value="GAG81407.1"/>
    <property type="molecule type" value="Genomic_DNA"/>
</dbReference>
<dbReference type="AlphaFoldDB" id="X1BJM8"/>
<dbReference type="Pfam" id="PF23859">
    <property type="entry name" value="DpdA"/>
    <property type="match status" value="1"/>
</dbReference>
<dbReference type="GO" id="GO:0006400">
    <property type="term" value="P:tRNA modification"/>
    <property type="evidence" value="ECO:0007669"/>
    <property type="project" value="InterPro"/>
</dbReference>
<accession>X1BJM8</accession>
<feature type="non-terminal residue" evidence="2">
    <location>
        <position position="1"/>
    </location>
</feature>
<evidence type="ECO:0000313" key="2">
    <source>
        <dbReference type="EMBL" id="GAG81407.1"/>
    </source>
</evidence>
<name>X1BJM8_9ZZZZ</name>